<evidence type="ECO:0000256" key="2">
    <source>
        <dbReference type="ARBA" id="ARBA00022741"/>
    </source>
</evidence>
<dbReference type="InterPro" id="IPR003439">
    <property type="entry name" value="ABC_transporter-like_ATP-bd"/>
</dbReference>
<dbReference type="InterPro" id="IPR027417">
    <property type="entry name" value="P-loop_NTPase"/>
</dbReference>
<dbReference type="InterPro" id="IPR017871">
    <property type="entry name" value="ABC_transporter-like_CS"/>
</dbReference>
<keyword evidence="6" id="KW-1185">Reference proteome</keyword>
<feature type="domain" description="ABC transporter" evidence="4">
    <location>
        <begin position="4"/>
        <end position="229"/>
    </location>
</feature>
<dbReference type="CDD" id="cd03230">
    <property type="entry name" value="ABC_DR_subfamily_A"/>
    <property type="match status" value="1"/>
</dbReference>
<evidence type="ECO:0000256" key="1">
    <source>
        <dbReference type="ARBA" id="ARBA00022448"/>
    </source>
</evidence>
<comment type="caution">
    <text evidence="5">The sequence shown here is derived from an EMBL/GenBank/DDBJ whole genome shotgun (WGS) entry which is preliminary data.</text>
</comment>
<sequence>MTAIRVEGLRKRYPRFELQDVSFEVPRGGIVGLIGENGAGKTTTIKAIVGAIRADAGKIEIYGRDGAKHGKDLKQDIAVVTEESFFHEEFAAKDVAHVMRRLYARWDDALYRQYLDRFHLPPDKRIKELSKGMRMKLAIATALAHRPKLLILDEPTSGLDPVVRSEILDVFFDFIQDEEHAILFSSHITTDLEKIADYIVFIHGGRVVLSRPKDELLEQYGIMKCGLDEFPKVDAADYAGFRRYGFGCEMLVRDRQAMRRKYPHLTIDPASIEDIMLYYARGGQA</sequence>
<dbReference type="Gene3D" id="3.40.50.300">
    <property type="entry name" value="P-loop containing nucleotide triphosphate hydrolases"/>
    <property type="match status" value="1"/>
</dbReference>
<evidence type="ECO:0000259" key="4">
    <source>
        <dbReference type="PROSITE" id="PS50893"/>
    </source>
</evidence>
<proteinExistence type="predicted"/>
<dbReference type="InterPro" id="IPR051782">
    <property type="entry name" value="ABC_Transporter_VariousFunc"/>
</dbReference>
<reference evidence="5 6" key="1">
    <citation type="submission" date="2021-04" db="EMBL/GenBank/DDBJ databases">
        <authorList>
            <person name="Rakotoarivonina H."/>
        </authorList>
    </citation>
    <scope>NUCLEOTIDE SEQUENCE [LARGE SCALE GENOMIC DNA]</scope>
    <source>
        <strain evidence="5 6">XE</strain>
    </source>
</reference>
<dbReference type="PROSITE" id="PS00211">
    <property type="entry name" value="ABC_TRANSPORTER_1"/>
    <property type="match status" value="1"/>
</dbReference>
<keyword evidence="1" id="KW-0813">Transport</keyword>
<evidence type="ECO:0000313" key="6">
    <source>
        <dbReference type="Proteomes" id="UP000681526"/>
    </source>
</evidence>
<dbReference type="Proteomes" id="UP000681526">
    <property type="component" value="Unassembled WGS sequence"/>
</dbReference>
<dbReference type="SUPFAM" id="SSF52540">
    <property type="entry name" value="P-loop containing nucleoside triphosphate hydrolases"/>
    <property type="match status" value="1"/>
</dbReference>
<evidence type="ECO:0000256" key="3">
    <source>
        <dbReference type="ARBA" id="ARBA00022840"/>
    </source>
</evidence>
<accession>A0ABN7RK56</accession>
<dbReference type="PANTHER" id="PTHR42939">
    <property type="entry name" value="ABC TRANSPORTER ATP-BINDING PROTEIN ALBC-RELATED"/>
    <property type="match status" value="1"/>
</dbReference>
<dbReference type="Pfam" id="PF00005">
    <property type="entry name" value="ABC_tran"/>
    <property type="match status" value="1"/>
</dbReference>
<dbReference type="PROSITE" id="PS50893">
    <property type="entry name" value="ABC_TRANSPORTER_2"/>
    <property type="match status" value="1"/>
</dbReference>
<dbReference type="PANTHER" id="PTHR42939:SF3">
    <property type="entry name" value="ABC TRANSPORTER ATP-BINDING COMPONENT"/>
    <property type="match status" value="1"/>
</dbReference>
<organism evidence="5 6">
    <name type="scientific">Thermobacillus xylanilyticus</name>
    <dbReference type="NCBI Taxonomy" id="76633"/>
    <lineage>
        <taxon>Bacteria</taxon>
        <taxon>Bacillati</taxon>
        <taxon>Bacillota</taxon>
        <taxon>Bacilli</taxon>
        <taxon>Bacillales</taxon>
        <taxon>Paenibacillaceae</taxon>
        <taxon>Thermobacillus</taxon>
    </lineage>
</organism>
<dbReference type="SMART" id="SM00382">
    <property type="entry name" value="AAA"/>
    <property type="match status" value="1"/>
</dbReference>
<keyword evidence="3" id="KW-0067">ATP-binding</keyword>
<protein>
    <submittedName>
        <fullName evidence="5">Predicted ABC transporter, ATPase component</fullName>
    </submittedName>
</protein>
<dbReference type="EMBL" id="CAJRAY010000004">
    <property type="protein sequence ID" value="CAG5076935.1"/>
    <property type="molecule type" value="Genomic_DNA"/>
</dbReference>
<name>A0ABN7RK56_THEXY</name>
<keyword evidence="2" id="KW-0547">Nucleotide-binding</keyword>
<dbReference type="InterPro" id="IPR003593">
    <property type="entry name" value="AAA+_ATPase"/>
</dbReference>
<evidence type="ECO:0000313" key="5">
    <source>
        <dbReference type="EMBL" id="CAG5076935.1"/>
    </source>
</evidence>
<dbReference type="RefSeq" id="WP_213483105.1">
    <property type="nucleotide sequence ID" value="NZ_CAJRAY010000004.1"/>
</dbReference>
<gene>
    <name evidence="5" type="primary">txxe397</name>
    <name evidence="5" type="ORF">TXXE_00960</name>
</gene>